<dbReference type="EMBL" id="CP060412">
    <property type="protein sequence ID" value="QNK01376.1"/>
    <property type="molecule type" value="Genomic_DNA"/>
</dbReference>
<dbReference type="AlphaFoldDB" id="A0A7G8Q3L8"/>
<dbReference type="KEGG" id="dtl:H8F01_20440"/>
<name>A0A7G8Q3L8_9GAMM</name>
<evidence type="ECO:0000313" key="2">
    <source>
        <dbReference type="Proteomes" id="UP000515873"/>
    </source>
</evidence>
<evidence type="ECO:0000313" key="1">
    <source>
        <dbReference type="EMBL" id="QNK01376.1"/>
    </source>
</evidence>
<dbReference type="Proteomes" id="UP000515873">
    <property type="component" value="Chromosome"/>
</dbReference>
<organism evidence="1 2">
    <name type="scientific">Dyella telluris</name>
    <dbReference type="NCBI Taxonomy" id="2763498"/>
    <lineage>
        <taxon>Bacteria</taxon>
        <taxon>Pseudomonadati</taxon>
        <taxon>Pseudomonadota</taxon>
        <taxon>Gammaproteobacteria</taxon>
        <taxon>Lysobacterales</taxon>
        <taxon>Rhodanobacteraceae</taxon>
        <taxon>Dyella</taxon>
    </lineage>
</organism>
<dbReference type="RefSeq" id="WP_187056838.1">
    <property type="nucleotide sequence ID" value="NZ_CP060412.1"/>
</dbReference>
<accession>A0A7G8Q3L8</accession>
<reference evidence="1 2" key="1">
    <citation type="submission" date="2020-08" db="EMBL/GenBank/DDBJ databases">
        <title>Dyella sp. G9 isolated from forest soil.</title>
        <authorList>
            <person name="Fu J."/>
            <person name="Qiu L."/>
        </authorList>
    </citation>
    <scope>NUCLEOTIDE SEQUENCE [LARGE SCALE GENOMIC DNA]</scope>
    <source>
        <strain evidence="1 2">G9</strain>
    </source>
</reference>
<protein>
    <submittedName>
        <fullName evidence="1">Uncharacterized protein</fullName>
    </submittedName>
</protein>
<keyword evidence="2" id="KW-1185">Reference proteome</keyword>
<proteinExistence type="predicted"/>
<sequence>MYVDELQALVGGTAISLGFSNSTLKAALRDRPMDGAGSRFDAFVIPTHCPTIGPVNSLSELYDMIR</sequence>
<gene>
    <name evidence="1" type="ORF">H8F01_20440</name>
</gene>